<proteinExistence type="predicted"/>
<protein>
    <submittedName>
        <fullName evidence="1">Uncharacterized protein</fullName>
    </submittedName>
</protein>
<organism evidence="1 2">
    <name type="scientific">Stylosanthes scabra</name>
    <dbReference type="NCBI Taxonomy" id="79078"/>
    <lineage>
        <taxon>Eukaryota</taxon>
        <taxon>Viridiplantae</taxon>
        <taxon>Streptophyta</taxon>
        <taxon>Embryophyta</taxon>
        <taxon>Tracheophyta</taxon>
        <taxon>Spermatophyta</taxon>
        <taxon>Magnoliopsida</taxon>
        <taxon>eudicotyledons</taxon>
        <taxon>Gunneridae</taxon>
        <taxon>Pentapetalae</taxon>
        <taxon>rosids</taxon>
        <taxon>fabids</taxon>
        <taxon>Fabales</taxon>
        <taxon>Fabaceae</taxon>
        <taxon>Papilionoideae</taxon>
        <taxon>50 kb inversion clade</taxon>
        <taxon>dalbergioids sensu lato</taxon>
        <taxon>Dalbergieae</taxon>
        <taxon>Pterocarpus clade</taxon>
        <taxon>Stylosanthes</taxon>
    </lineage>
</organism>
<comment type="caution">
    <text evidence="1">The sequence shown here is derived from an EMBL/GenBank/DDBJ whole genome shotgun (WGS) entry which is preliminary data.</text>
</comment>
<accession>A0ABU6XCE2</accession>
<sequence length="293" mass="33279">MEGRLKFNDSKLDMKVDSDLFEVNSSYVEFGFLGVHMVGFHSFEFDTALGNFKTNVRQVVPRVGEGLLDFLMQQKLKDRDVSMCPRWPSPYGPTRPPGVLWMNEVNRHRDIELREREEYEACHQGRREAFVVDLMDLEMDLEVVQIKAEVEAIEPTPEGLARGPSALGRIAFPAKEKGKIPVPNSVKGKEKVEVEPLINLAPELPKEDEGNDDLDYEDDFLDEDMAGVISILPSEFAVVTLNGPTQSYLEGYYFEPGPTKNTMTFPEDEGSISFDKPIAFQKVHRKPLHIRPF</sequence>
<dbReference type="Proteomes" id="UP001341840">
    <property type="component" value="Unassembled WGS sequence"/>
</dbReference>
<name>A0ABU6XCE2_9FABA</name>
<keyword evidence="2" id="KW-1185">Reference proteome</keyword>
<gene>
    <name evidence="1" type="ORF">PIB30_039475</name>
</gene>
<evidence type="ECO:0000313" key="2">
    <source>
        <dbReference type="Proteomes" id="UP001341840"/>
    </source>
</evidence>
<dbReference type="EMBL" id="JASCZI010211657">
    <property type="protein sequence ID" value="MED6195602.1"/>
    <property type="molecule type" value="Genomic_DNA"/>
</dbReference>
<reference evidence="1 2" key="1">
    <citation type="journal article" date="2023" name="Plants (Basel)">
        <title>Bridging the Gap: Combining Genomics and Transcriptomics Approaches to Understand Stylosanthes scabra, an Orphan Legume from the Brazilian Caatinga.</title>
        <authorList>
            <person name="Ferreira-Neto J.R.C."/>
            <person name="da Silva M.D."/>
            <person name="Binneck E."/>
            <person name="de Melo N.F."/>
            <person name="da Silva R.H."/>
            <person name="de Melo A.L.T.M."/>
            <person name="Pandolfi V."/>
            <person name="Bustamante F.O."/>
            <person name="Brasileiro-Vidal A.C."/>
            <person name="Benko-Iseppon A.M."/>
        </authorList>
    </citation>
    <scope>NUCLEOTIDE SEQUENCE [LARGE SCALE GENOMIC DNA]</scope>
    <source>
        <tissue evidence="1">Leaves</tissue>
    </source>
</reference>
<evidence type="ECO:0000313" key="1">
    <source>
        <dbReference type="EMBL" id="MED6195602.1"/>
    </source>
</evidence>